<feature type="region of interest" description="Disordered" evidence="4">
    <location>
        <begin position="401"/>
        <end position="423"/>
    </location>
</feature>
<evidence type="ECO:0000256" key="4">
    <source>
        <dbReference type="SAM" id="MobiDB-lite"/>
    </source>
</evidence>
<dbReference type="SUPFAM" id="SSF53383">
    <property type="entry name" value="PLP-dependent transferases"/>
    <property type="match status" value="1"/>
</dbReference>
<evidence type="ECO:0000256" key="2">
    <source>
        <dbReference type="ARBA" id="ARBA00022898"/>
    </source>
</evidence>
<dbReference type="PANTHER" id="PTHR32328:SF0">
    <property type="entry name" value="L-SERYL-TRNA(SEC) SELENIUM TRANSFERASE"/>
    <property type="match status" value="1"/>
</dbReference>
<feature type="modified residue" description="N6-(pyridoxal phosphate)lysine" evidence="3">
    <location>
        <position position="218"/>
    </location>
</feature>
<dbReference type="PANTHER" id="PTHR32328">
    <property type="entry name" value="L-SERYL-TRNA(SEC) SELENIUM TRANSFERASE"/>
    <property type="match status" value="1"/>
</dbReference>
<proteinExistence type="predicted"/>
<dbReference type="OrthoDB" id="201572at2157"/>
<dbReference type="Pfam" id="PF03841">
    <property type="entry name" value="SelA"/>
    <property type="match status" value="1"/>
</dbReference>
<reference evidence="5" key="1">
    <citation type="submission" date="2021-03" db="EMBL/GenBank/DDBJ databases">
        <title>Genomic Encyclopedia of Type Strains, Phase IV (KMG-IV): sequencing the most valuable type-strain genomes for metagenomic binning, comparative biology and taxonomic classification.</title>
        <authorList>
            <person name="Goeker M."/>
        </authorList>
    </citation>
    <scope>NUCLEOTIDE SEQUENCE</scope>
    <source>
        <strain evidence="5">DSM 23564</strain>
    </source>
</reference>
<dbReference type="AlphaFoldDB" id="A0A8T4GDU9"/>
<name>A0A8T4GDU9_9EURY</name>
<keyword evidence="2 3" id="KW-0663">Pyridoxal phosphate</keyword>
<evidence type="ECO:0000256" key="3">
    <source>
        <dbReference type="PIRSR" id="PIRSR618319-50"/>
    </source>
</evidence>
<comment type="caution">
    <text evidence="5">The sequence shown here is derived from an EMBL/GenBank/DDBJ whole genome shotgun (WGS) entry which is preliminary data.</text>
</comment>
<dbReference type="InterPro" id="IPR018319">
    <property type="entry name" value="SelA-like"/>
</dbReference>
<dbReference type="EC" id="2.9.1.1" evidence="5"/>
<comment type="cofactor">
    <cofactor evidence="1 3">
        <name>pyridoxal 5'-phosphate</name>
        <dbReference type="ChEBI" id="CHEBI:597326"/>
    </cofactor>
</comment>
<sequence length="423" mass="43948">MNREHVYDRWGVPEVINATGTKTRIGGSRIRPEAVEAMADAAESFVRLSDLQAAASDRIAEVTGAEAGYVTNGAAGGMVLAAAACIAGDDLGTMSRLPDTTGVADEIVMPRTHRTGYDHAFRTAGASIIEVGTNDRYLGTGSRDVEPWEYADAIGEGTVAVGHVYKSYGTPPLAEVCAIAHEHDVPVIVDAAAEVPPAANLSWFTEQGADLVAFSGGKGIRGPQTTGILAGRQDLIRSVARQQLDMHAAEAVWDPPSRLVDADSLDGVPKQGIGRPLKVGKEELAGLLAALEAFLEEDEDARAAEWHDRAERLSAGVAAATGLSARVDTSGRSVAPEVVVTVEGDGSTADLVGRLRSEAPRVFVGADSIADGEFTLNPMCLTDEEADYVVERIVSLVDDVADDDAGTGGAGTGDDADGTVGGE</sequence>
<dbReference type="EMBL" id="JAGGKQ010000004">
    <property type="protein sequence ID" value="MBP1921917.1"/>
    <property type="molecule type" value="Genomic_DNA"/>
</dbReference>
<dbReference type="Gene3D" id="3.40.640.10">
    <property type="entry name" value="Type I PLP-dependent aspartate aminotransferase-like (Major domain)"/>
    <property type="match status" value="1"/>
</dbReference>
<protein>
    <submittedName>
        <fullName evidence="5">L-seryl-tRNA(Ser) seleniumtransferase</fullName>
        <ecNumber evidence="5">2.9.1.1</ecNumber>
    </submittedName>
</protein>
<keyword evidence="6" id="KW-1185">Reference proteome</keyword>
<dbReference type="RefSeq" id="WP_209483581.1">
    <property type="nucleotide sequence ID" value="NZ_JAGGKQ010000004.1"/>
</dbReference>
<organism evidence="5 6">
    <name type="scientific">Halorubrum alkaliphilum</name>
    <dbReference type="NCBI Taxonomy" id="261290"/>
    <lineage>
        <taxon>Archaea</taxon>
        <taxon>Methanobacteriati</taxon>
        <taxon>Methanobacteriota</taxon>
        <taxon>Stenosarchaea group</taxon>
        <taxon>Halobacteria</taxon>
        <taxon>Halobacteriales</taxon>
        <taxon>Haloferacaceae</taxon>
        <taxon>Halorubrum</taxon>
    </lineage>
</organism>
<dbReference type="Proteomes" id="UP000823588">
    <property type="component" value="Unassembled WGS sequence"/>
</dbReference>
<gene>
    <name evidence="5" type="ORF">J2751_000914</name>
</gene>
<accession>A0A8T4GDU9</accession>
<evidence type="ECO:0000313" key="6">
    <source>
        <dbReference type="Proteomes" id="UP000823588"/>
    </source>
</evidence>
<dbReference type="InterPro" id="IPR015421">
    <property type="entry name" value="PyrdxlP-dep_Trfase_major"/>
</dbReference>
<keyword evidence="5" id="KW-0808">Transferase</keyword>
<dbReference type="GO" id="GO:0004125">
    <property type="term" value="F:L-seryl-tRNA(Sec) selenium transferase activity"/>
    <property type="evidence" value="ECO:0007669"/>
    <property type="project" value="UniProtKB-EC"/>
</dbReference>
<evidence type="ECO:0000313" key="5">
    <source>
        <dbReference type="EMBL" id="MBP1921917.1"/>
    </source>
</evidence>
<evidence type="ECO:0000256" key="1">
    <source>
        <dbReference type="ARBA" id="ARBA00001933"/>
    </source>
</evidence>
<dbReference type="InterPro" id="IPR015424">
    <property type="entry name" value="PyrdxlP-dep_Trfase"/>
</dbReference>